<dbReference type="Pfam" id="PF10935">
    <property type="entry name" value="DUF2637"/>
    <property type="match status" value="1"/>
</dbReference>
<sequence>MDTADQQSSGMRWARWSAVLVLIGIGAAAFVLSFAALQDLAIMGGTPPGLAWLFPVIVDGTIVQATMAVIALPPKSAEHKWFSWILVGGAAVSVTSNSVHAYLTGHSWGGALLAAIPPLALLIDTHGLVLLRRAAQHDSAPTVVVETAPETTADANTDAPDLVPTVAASTPVLASAPVHTLHTPPRPVAPLLPVAVPIPTGGN</sequence>
<evidence type="ECO:0000313" key="2">
    <source>
        <dbReference type="EMBL" id="WTY36772.1"/>
    </source>
</evidence>
<feature type="transmembrane region" description="Helical" evidence="1">
    <location>
        <begin position="49"/>
        <end position="72"/>
    </location>
</feature>
<dbReference type="RefSeq" id="WP_405148872.1">
    <property type="nucleotide sequence ID" value="NZ_CP109527.1"/>
</dbReference>
<organism evidence="2 3">
    <name type="scientific">Nocardia salmonicida</name>
    <dbReference type="NCBI Taxonomy" id="53431"/>
    <lineage>
        <taxon>Bacteria</taxon>
        <taxon>Bacillati</taxon>
        <taxon>Actinomycetota</taxon>
        <taxon>Actinomycetes</taxon>
        <taxon>Mycobacteriales</taxon>
        <taxon>Nocardiaceae</taxon>
        <taxon>Nocardia</taxon>
    </lineage>
</organism>
<feature type="transmembrane region" description="Helical" evidence="1">
    <location>
        <begin position="16"/>
        <end position="37"/>
    </location>
</feature>
<accession>A0ABZ1N9X0</accession>
<feature type="transmembrane region" description="Helical" evidence="1">
    <location>
        <begin position="84"/>
        <end position="103"/>
    </location>
</feature>
<evidence type="ECO:0000256" key="1">
    <source>
        <dbReference type="SAM" id="Phobius"/>
    </source>
</evidence>
<dbReference type="InterPro" id="IPR021235">
    <property type="entry name" value="DUF2637"/>
</dbReference>
<dbReference type="EMBL" id="CP109527">
    <property type="protein sequence ID" value="WTY36772.1"/>
    <property type="molecule type" value="Genomic_DNA"/>
</dbReference>
<proteinExistence type="predicted"/>
<keyword evidence="1" id="KW-0812">Transmembrane</keyword>
<keyword evidence="3" id="KW-1185">Reference proteome</keyword>
<reference evidence="2 3" key="1">
    <citation type="submission" date="2022-10" db="EMBL/GenBank/DDBJ databases">
        <title>The complete genomes of actinobacterial strains from the NBC collection.</title>
        <authorList>
            <person name="Joergensen T.S."/>
            <person name="Alvarez Arevalo M."/>
            <person name="Sterndorff E.B."/>
            <person name="Faurdal D."/>
            <person name="Vuksanovic O."/>
            <person name="Mourched A.-S."/>
            <person name="Charusanti P."/>
            <person name="Shaw S."/>
            <person name="Blin K."/>
            <person name="Weber T."/>
        </authorList>
    </citation>
    <scope>NUCLEOTIDE SEQUENCE [LARGE SCALE GENOMIC DNA]</scope>
    <source>
        <strain evidence="2 3">NBC_01413</strain>
    </source>
</reference>
<feature type="transmembrane region" description="Helical" evidence="1">
    <location>
        <begin position="109"/>
        <end position="131"/>
    </location>
</feature>
<evidence type="ECO:0000313" key="3">
    <source>
        <dbReference type="Proteomes" id="UP001621418"/>
    </source>
</evidence>
<gene>
    <name evidence="2" type="ORF">OG308_02415</name>
</gene>
<keyword evidence="1" id="KW-0472">Membrane</keyword>
<dbReference type="Proteomes" id="UP001621418">
    <property type="component" value="Chromosome"/>
</dbReference>
<keyword evidence="1" id="KW-1133">Transmembrane helix</keyword>
<name>A0ABZ1N9X0_9NOCA</name>
<protein>
    <submittedName>
        <fullName evidence="2">DUF2637 domain-containing protein</fullName>
    </submittedName>
</protein>